<evidence type="ECO:0008006" key="3">
    <source>
        <dbReference type="Google" id="ProtNLM"/>
    </source>
</evidence>
<dbReference type="Pfam" id="PF25846">
    <property type="entry name" value="YmzB"/>
    <property type="match status" value="1"/>
</dbReference>
<dbReference type="EMBL" id="JBHUHQ010000009">
    <property type="protein sequence ID" value="MFD2043476.1"/>
    <property type="molecule type" value="Genomic_DNA"/>
</dbReference>
<organism evidence="1 2">
    <name type="scientific">Ornithinibacillus salinisoli</name>
    <dbReference type="NCBI Taxonomy" id="1848459"/>
    <lineage>
        <taxon>Bacteria</taxon>
        <taxon>Bacillati</taxon>
        <taxon>Bacillota</taxon>
        <taxon>Bacilli</taxon>
        <taxon>Bacillales</taxon>
        <taxon>Bacillaceae</taxon>
        <taxon>Ornithinibacillus</taxon>
    </lineage>
</organism>
<evidence type="ECO:0000313" key="1">
    <source>
        <dbReference type="EMBL" id="MFD2043476.1"/>
    </source>
</evidence>
<dbReference type="Proteomes" id="UP001597383">
    <property type="component" value="Unassembled WGS sequence"/>
</dbReference>
<protein>
    <recommendedName>
        <fullName evidence="3">DUF2577 domain-containing protein</fullName>
    </recommendedName>
</protein>
<proteinExistence type="predicted"/>
<accession>A0ABW4VWJ9</accession>
<gene>
    <name evidence="1" type="ORF">ACFSJF_04195</name>
</gene>
<dbReference type="InterPro" id="IPR058926">
    <property type="entry name" value="YmzB-like"/>
</dbReference>
<sequence>MEQKFLSIEEFNDLLQQWNGQTVKVTKHEMDDLDQTVLHLRDVSYARNTRRIDDYEPMHSLHLNGDGDITTGVTNSTHQPLPTSMYEIPLQDDSLYEYDGQKFLISTDRGVYKIEVVE</sequence>
<keyword evidence="2" id="KW-1185">Reference proteome</keyword>
<name>A0ABW4VWJ9_9BACI</name>
<evidence type="ECO:0000313" key="2">
    <source>
        <dbReference type="Proteomes" id="UP001597383"/>
    </source>
</evidence>
<comment type="caution">
    <text evidence="1">The sequence shown here is derived from an EMBL/GenBank/DDBJ whole genome shotgun (WGS) entry which is preliminary data.</text>
</comment>
<reference evidence="2" key="1">
    <citation type="journal article" date="2019" name="Int. J. Syst. Evol. Microbiol.">
        <title>The Global Catalogue of Microorganisms (GCM) 10K type strain sequencing project: providing services to taxonomists for standard genome sequencing and annotation.</title>
        <authorList>
            <consortium name="The Broad Institute Genomics Platform"/>
            <consortium name="The Broad Institute Genome Sequencing Center for Infectious Disease"/>
            <person name="Wu L."/>
            <person name="Ma J."/>
        </authorList>
    </citation>
    <scope>NUCLEOTIDE SEQUENCE [LARGE SCALE GENOMIC DNA]</scope>
    <source>
        <strain evidence="2">R28</strain>
    </source>
</reference>
<dbReference type="RefSeq" id="WP_377555202.1">
    <property type="nucleotide sequence ID" value="NZ_JBHUHQ010000009.1"/>
</dbReference>